<dbReference type="PROSITE" id="PS00615">
    <property type="entry name" value="C_TYPE_LECTIN_1"/>
    <property type="match status" value="1"/>
</dbReference>
<evidence type="ECO:0000256" key="4">
    <source>
        <dbReference type="SAM" id="Phobius"/>
    </source>
</evidence>
<dbReference type="OMA" id="CEHEAFQ"/>
<dbReference type="GeneTree" id="ENSGT01020000230338"/>
<feature type="compositionally biased region" description="Basic and acidic residues" evidence="3">
    <location>
        <begin position="208"/>
        <end position="226"/>
    </location>
</feature>
<keyword evidence="1" id="KW-0430">Lectin</keyword>
<dbReference type="PANTHER" id="PTHR22803">
    <property type="entry name" value="MANNOSE, PHOSPHOLIPASE, LECTIN RECEPTOR RELATED"/>
    <property type="match status" value="1"/>
</dbReference>
<dbReference type="InterPro" id="IPR018378">
    <property type="entry name" value="C-type_lectin_CS"/>
</dbReference>
<organism evidence="6 7">
    <name type="scientific">Tetraodon nigroviridis</name>
    <name type="common">Spotted green pufferfish</name>
    <name type="synonym">Chelonodon nigroviridis</name>
    <dbReference type="NCBI Taxonomy" id="99883"/>
    <lineage>
        <taxon>Eukaryota</taxon>
        <taxon>Metazoa</taxon>
        <taxon>Chordata</taxon>
        <taxon>Craniata</taxon>
        <taxon>Vertebrata</taxon>
        <taxon>Euteleostomi</taxon>
        <taxon>Actinopterygii</taxon>
        <taxon>Neopterygii</taxon>
        <taxon>Teleostei</taxon>
        <taxon>Neoteleostei</taxon>
        <taxon>Acanthomorphata</taxon>
        <taxon>Eupercaria</taxon>
        <taxon>Tetraodontiformes</taxon>
        <taxon>Tetradontoidea</taxon>
        <taxon>Tetraodontidae</taxon>
        <taxon>Tetraodon</taxon>
    </lineage>
</organism>
<keyword evidence="7" id="KW-1185">Reference proteome</keyword>
<dbReference type="InterPro" id="IPR001304">
    <property type="entry name" value="C-type_lectin-like"/>
</dbReference>
<dbReference type="InterPro" id="IPR050111">
    <property type="entry name" value="C-type_lectin/snaclec_domain"/>
</dbReference>
<reference evidence="6" key="3">
    <citation type="submission" date="2025-09" db="UniProtKB">
        <authorList>
            <consortium name="Ensembl"/>
        </authorList>
    </citation>
    <scope>IDENTIFICATION</scope>
</reference>
<keyword evidence="4" id="KW-0812">Transmembrane</keyword>
<dbReference type="Proteomes" id="UP000007303">
    <property type="component" value="Unassembled WGS sequence"/>
</dbReference>
<keyword evidence="4" id="KW-0472">Membrane</keyword>
<keyword evidence="4" id="KW-1133">Transmembrane helix</keyword>
<evidence type="ECO:0000256" key="2">
    <source>
        <dbReference type="ARBA" id="ARBA00023157"/>
    </source>
</evidence>
<dbReference type="PROSITE" id="PS50041">
    <property type="entry name" value="C_TYPE_LECTIN_2"/>
    <property type="match status" value="1"/>
</dbReference>
<dbReference type="InterPro" id="IPR033989">
    <property type="entry name" value="CD209-like_CTLD"/>
</dbReference>
<dbReference type="HOGENOM" id="CLU_049894_7_0_1"/>
<evidence type="ECO:0000313" key="7">
    <source>
        <dbReference type="Proteomes" id="UP000007303"/>
    </source>
</evidence>
<feature type="domain" description="C-type lectin" evidence="5">
    <location>
        <begin position="253"/>
        <end position="365"/>
    </location>
</feature>
<evidence type="ECO:0000259" key="5">
    <source>
        <dbReference type="PROSITE" id="PS50041"/>
    </source>
</evidence>
<protein>
    <recommendedName>
        <fullName evidence="5">C-type lectin domain-containing protein</fullName>
    </recommendedName>
</protein>
<dbReference type="InterPro" id="IPR016186">
    <property type="entry name" value="C-type_lectin-like/link_sf"/>
</dbReference>
<dbReference type="CDD" id="cd03590">
    <property type="entry name" value="CLECT_DC-SIGN_like"/>
    <property type="match status" value="1"/>
</dbReference>
<sequence>MEMVFYDQDQKRSTAKKEHSCDLSSEAGAFEGDVGEDSKVITVAGNGKVKKSSSRCAVLLLCMLVLLFVVGILFGFKTLSFYFDNSNANREMKMVQLQTSYNNVTTERDQLQTSYMHVIAEKYQLQTSYNNLIKEEKAAADQLRQCKAGKRPVTDQLRQPAAGKGPVTDQLQQSEAGKRPVTDQLRQPAAGKGPVTDQLRQPAAGKRPVTDHLQQERDPEAERKLQDSAARLRNLTEERATMKSLLNNGWVYFGGNFYQVSSTKKSWGESRRDCQQKGADLLIINSREEQVFANQFKKYMWIGLTDVATDGVWKWVDGTKVSTSYWSSGEPNGKKSENCADIKNHGTEQSWNDESCSISLFWICEKKFLQ</sequence>
<dbReference type="Pfam" id="PF00059">
    <property type="entry name" value="Lectin_C"/>
    <property type="match status" value="1"/>
</dbReference>
<keyword evidence="2" id="KW-1015">Disulfide bond</keyword>
<reference evidence="7" key="1">
    <citation type="journal article" date="2004" name="Nature">
        <title>Genome duplication in the teleost fish Tetraodon nigroviridis reveals the early vertebrate proto-karyotype.</title>
        <authorList>
            <person name="Jaillon O."/>
            <person name="Aury J.-M."/>
            <person name="Brunet F."/>
            <person name="Petit J.-L."/>
            <person name="Stange-Thomann N."/>
            <person name="Mauceli E."/>
            <person name="Bouneau L."/>
            <person name="Fischer C."/>
            <person name="Ozouf-Costaz C."/>
            <person name="Bernot A."/>
            <person name="Nicaud S."/>
            <person name="Jaffe D."/>
            <person name="Fisher S."/>
            <person name="Lutfalla G."/>
            <person name="Dossat C."/>
            <person name="Segurens B."/>
            <person name="Dasilva C."/>
            <person name="Salanoubat M."/>
            <person name="Levy M."/>
            <person name="Boudet N."/>
            <person name="Castellano S."/>
            <person name="Anthouard V."/>
            <person name="Jubin C."/>
            <person name="Castelli V."/>
            <person name="Katinka M."/>
            <person name="Vacherie B."/>
            <person name="Biemont C."/>
            <person name="Skalli Z."/>
            <person name="Cattolico L."/>
            <person name="Poulain J."/>
            <person name="De Berardinis V."/>
            <person name="Cruaud C."/>
            <person name="Duprat S."/>
            <person name="Brottier P."/>
            <person name="Coutanceau J.-P."/>
            <person name="Gouzy J."/>
            <person name="Parra G."/>
            <person name="Lardier G."/>
            <person name="Chapple C."/>
            <person name="McKernan K.J."/>
            <person name="McEwan P."/>
            <person name="Bosak S."/>
            <person name="Kellis M."/>
            <person name="Volff J.-N."/>
            <person name="Guigo R."/>
            <person name="Zody M.C."/>
            <person name="Mesirov J."/>
            <person name="Lindblad-Toh K."/>
            <person name="Birren B."/>
            <person name="Nusbaum C."/>
            <person name="Kahn D."/>
            <person name="Robinson-Rechavi M."/>
            <person name="Laudet V."/>
            <person name="Schachter V."/>
            <person name="Quetier F."/>
            <person name="Saurin W."/>
            <person name="Scarpelli C."/>
            <person name="Wincker P."/>
            <person name="Lander E.S."/>
            <person name="Weissenbach J."/>
            <person name="Roest Crollius H."/>
        </authorList>
    </citation>
    <scope>NUCLEOTIDE SEQUENCE [LARGE SCALE GENOMIC DNA]</scope>
</reference>
<accession>H3C1I6</accession>
<reference evidence="6" key="2">
    <citation type="submission" date="2025-08" db="UniProtKB">
        <authorList>
            <consortium name="Ensembl"/>
        </authorList>
    </citation>
    <scope>IDENTIFICATION</scope>
</reference>
<dbReference type="Gene3D" id="1.20.5.400">
    <property type="match status" value="1"/>
</dbReference>
<name>H3C1I6_TETNG</name>
<dbReference type="SUPFAM" id="SSF56436">
    <property type="entry name" value="C-type lectin-like"/>
    <property type="match status" value="1"/>
</dbReference>
<feature type="transmembrane region" description="Helical" evidence="4">
    <location>
        <begin position="58"/>
        <end position="83"/>
    </location>
</feature>
<feature type="region of interest" description="Disordered" evidence="3">
    <location>
        <begin position="149"/>
        <end position="226"/>
    </location>
</feature>
<dbReference type="InterPro" id="IPR016187">
    <property type="entry name" value="CTDL_fold"/>
</dbReference>
<dbReference type="Gene3D" id="3.10.100.10">
    <property type="entry name" value="Mannose-Binding Protein A, subunit A"/>
    <property type="match status" value="1"/>
</dbReference>
<dbReference type="InParanoid" id="H3C1I6"/>
<dbReference type="Ensembl" id="ENSTNIT00000000669.1">
    <property type="protein sequence ID" value="ENSTNIP00000002102.1"/>
    <property type="gene ID" value="ENSTNIG00000000164.1"/>
</dbReference>
<dbReference type="SMART" id="SM00034">
    <property type="entry name" value="CLECT"/>
    <property type="match status" value="1"/>
</dbReference>
<evidence type="ECO:0000313" key="6">
    <source>
        <dbReference type="Ensembl" id="ENSTNIP00000002102.1"/>
    </source>
</evidence>
<evidence type="ECO:0000256" key="3">
    <source>
        <dbReference type="SAM" id="MobiDB-lite"/>
    </source>
</evidence>
<dbReference type="GO" id="GO:0030246">
    <property type="term" value="F:carbohydrate binding"/>
    <property type="evidence" value="ECO:0007669"/>
    <property type="project" value="UniProtKB-KW"/>
</dbReference>
<proteinExistence type="predicted"/>
<evidence type="ECO:0000256" key="1">
    <source>
        <dbReference type="ARBA" id="ARBA00022734"/>
    </source>
</evidence>
<dbReference type="AlphaFoldDB" id="H3C1I6"/>